<gene>
    <name evidence="2" type="ORF">IWX90DRAFT_437766</name>
</gene>
<keyword evidence="1" id="KW-0812">Transmembrane</keyword>
<name>A0ABR1XMK4_9PEZI</name>
<organism evidence="2 3">
    <name type="scientific">Phyllosticta citrichinensis</name>
    <dbReference type="NCBI Taxonomy" id="1130410"/>
    <lineage>
        <taxon>Eukaryota</taxon>
        <taxon>Fungi</taxon>
        <taxon>Dikarya</taxon>
        <taxon>Ascomycota</taxon>
        <taxon>Pezizomycotina</taxon>
        <taxon>Dothideomycetes</taxon>
        <taxon>Dothideomycetes incertae sedis</taxon>
        <taxon>Botryosphaeriales</taxon>
        <taxon>Phyllostictaceae</taxon>
        <taxon>Phyllosticta</taxon>
    </lineage>
</organism>
<evidence type="ECO:0000313" key="3">
    <source>
        <dbReference type="Proteomes" id="UP001456524"/>
    </source>
</evidence>
<sequence>MHACIATQPANQKQRVPIIRLGTGCCLFCFHVIVAVIVVEATVGLFAAGAAGAALAGGAAGARVVGRHV</sequence>
<accession>A0ABR1XMK4</accession>
<comment type="caution">
    <text evidence="2">The sequence shown here is derived from an EMBL/GenBank/DDBJ whole genome shotgun (WGS) entry which is preliminary data.</text>
</comment>
<feature type="transmembrane region" description="Helical" evidence="1">
    <location>
        <begin position="18"/>
        <end position="39"/>
    </location>
</feature>
<dbReference type="EMBL" id="JBBWUH010000007">
    <property type="protein sequence ID" value="KAK8161458.1"/>
    <property type="molecule type" value="Genomic_DNA"/>
</dbReference>
<keyword evidence="1" id="KW-1133">Transmembrane helix</keyword>
<protein>
    <submittedName>
        <fullName evidence="2">Uncharacterized protein</fullName>
    </submittedName>
</protein>
<keyword evidence="1" id="KW-0472">Membrane</keyword>
<evidence type="ECO:0000313" key="2">
    <source>
        <dbReference type="EMBL" id="KAK8161458.1"/>
    </source>
</evidence>
<evidence type="ECO:0000256" key="1">
    <source>
        <dbReference type="SAM" id="Phobius"/>
    </source>
</evidence>
<keyword evidence="3" id="KW-1185">Reference proteome</keyword>
<proteinExistence type="predicted"/>
<dbReference type="Proteomes" id="UP001456524">
    <property type="component" value="Unassembled WGS sequence"/>
</dbReference>
<reference evidence="2 3" key="1">
    <citation type="journal article" date="2022" name="G3 (Bethesda)">
        <title>Enemy or ally: a genomic approach to elucidate the lifestyle of Phyllosticta citrichinaensis.</title>
        <authorList>
            <person name="Buijs V.A."/>
            <person name="Groenewald J.Z."/>
            <person name="Haridas S."/>
            <person name="LaButti K.M."/>
            <person name="Lipzen A."/>
            <person name="Martin F.M."/>
            <person name="Barry K."/>
            <person name="Grigoriev I.V."/>
            <person name="Crous P.W."/>
            <person name="Seidl M.F."/>
        </authorList>
    </citation>
    <scope>NUCLEOTIDE SEQUENCE [LARGE SCALE GENOMIC DNA]</scope>
    <source>
        <strain evidence="2 3">CBS 129764</strain>
    </source>
</reference>
<feature type="transmembrane region" description="Helical" evidence="1">
    <location>
        <begin position="45"/>
        <end position="65"/>
    </location>
</feature>